<dbReference type="Proteomes" id="UP000274515">
    <property type="component" value="Unassembled WGS sequence"/>
</dbReference>
<evidence type="ECO:0000313" key="5">
    <source>
        <dbReference type="EMBL" id="RRO18643.1"/>
    </source>
</evidence>
<keyword evidence="1" id="KW-0346">Stress response</keyword>
<dbReference type="CDD" id="cd06464">
    <property type="entry name" value="ACD_sHsps-like"/>
    <property type="match status" value="1"/>
</dbReference>
<reference evidence="5 6" key="1">
    <citation type="submission" date="2018-11" db="EMBL/GenBank/DDBJ databases">
        <title>Saccharopolyspora rhizosphaerae sp. nov., an actinomycete isolated from rhizosphere soil in Thailand.</title>
        <authorList>
            <person name="Intra B."/>
            <person name="Euanorasetr J."/>
            <person name="Take A."/>
            <person name="Inahashi Y."/>
            <person name="Mori M."/>
            <person name="Panbangred W."/>
            <person name="Matsumoto A."/>
        </authorList>
    </citation>
    <scope>NUCLEOTIDE SEQUENCE [LARGE SCALE GENOMIC DNA]</scope>
    <source>
        <strain evidence="5 6">H219</strain>
    </source>
</reference>
<dbReference type="Gene3D" id="2.60.40.790">
    <property type="match status" value="1"/>
</dbReference>
<name>A0A3R8R571_9PSEU</name>
<dbReference type="PANTHER" id="PTHR46733">
    <property type="entry name" value="26.5 KDA HEAT SHOCK PROTEIN, MITOCHONDRIAL"/>
    <property type="match status" value="1"/>
</dbReference>
<dbReference type="InterPro" id="IPR008978">
    <property type="entry name" value="HSP20-like_chaperone"/>
</dbReference>
<sequence length="134" mass="15244">MTSLLPSSARGLPDLFRILESEWPFAERQSMRIEAFTEEGNFVVRCELPGVEPDDIHISVEGDQLKVEAERRKEERNEEHSEFYYGSFSRTMLLPSGCDIDNIKADYDNGIVTIRVPRKEAPATKEIPVARKGS</sequence>
<evidence type="ECO:0000256" key="3">
    <source>
        <dbReference type="RuleBase" id="RU003616"/>
    </source>
</evidence>
<evidence type="ECO:0000313" key="6">
    <source>
        <dbReference type="Proteomes" id="UP000274515"/>
    </source>
</evidence>
<dbReference type="PROSITE" id="PS01031">
    <property type="entry name" value="SHSP"/>
    <property type="match status" value="1"/>
</dbReference>
<dbReference type="Pfam" id="PF00011">
    <property type="entry name" value="HSP20"/>
    <property type="match status" value="1"/>
</dbReference>
<comment type="similarity">
    <text evidence="2 3">Belongs to the small heat shock protein (HSP20) family.</text>
</comment>
<dbReference type="GO" id="GO:0009408">
    <property type="term" value="P:response to heat"/>
    <property type="evidence" value="ECO:0007669"/>
    <property type="project" value="InterPro"/>
</dbReference>
<gene>
    <name evidence="5" type="ORF">EIL87_05865</name>
</gene>
<keyword evidence="6" id="KW-1185">Reference proteome</keyword>
<dbReference type="InterPro" id="IPR002068">
    <property type="entry name" value="A-crystallin/Hsp20_dom"/>
</dbReference>
<feature type="domain" description="SHSP" evidence="4">
    <location>
        <begin position="24"/>
        <end position="132"/>
    </location>
</feature>
<dbReference type="AlphaFoldDB" id="A0A3R8R571"/>
<dbReference type="PANTHER" id="PTHR46733:SF4">
    <property type="entry name" value="HEAT SHOCK PROTEIN 21, CHLOROPLASTIC"/>
    <property type="match status" value="1"/>
</dbReference>
<evidence type="ECO:0000256" key="2">
    <source>
        <dbReference type="PROSITE-ProRule" id="PRU00285"/>
    </source>
</evidence>
<dbReference type="RefSeq" id="WP_125089142.1">
    <property type="nucleotide sequence ID" value="NZ_RSAA01000006.1"/>
</dbReference>
<evidence type="ECO:0000256" key="1">
    <source>
        <dbReference type="ARBA" id="ARBA00023016"/>
    </source>
</evidence>
<dbReference type="InterPro" id="IPR044587">
    <property type="entry name" value="HSP21-like"/>
</dbReference>
<dbReference type="EMBL" id="RSAA01000006">
    <property type="protein sequence ID" value="RRO18643.1"/>
    <property type="molecule type" value="Genomic_DNA"/>
</dbReference>
<accession>A0A3R8R571</accession>
<protein>
    <submittedName>
        <fullName evidence="5">Hsp20/alpha crystallin family protein</fullName>
    </submittedName>
</protein>
<evidence type="ECO:0000259" key="4">
    <source>
        <dbReference type="PROSITE" id="PS01031"/>
    </source>
</evidence>
<dbReference type="SUPFAM" id="SSF49764">
    <property type="entry name" value="HSP20-like chaperones"/>
    <property type="match status" value="1"/>
</dbReference>
<dbReference type="OrthoDB" id="3855217at2"/>
<organism evidence="5 6">
    <name type="scientific">Saccharopolyspora rhizosphaerae</name>
    <dbReference type="NCBI Taxonomy" id="2492662"/>
    <lineage>
        <taxon>Bacteria</taxon>
        <taxon>Bacillati</taxon>
        <taxon>Actinomycetota</taxon>
        <taxon>Actinomycetes</taxon>
        <taxon>Pseudonocardiales</taxon>
        <taxon>Pseudonocardiaceae</taxon>
        <taxon>Saccharopolyspora</taxon>
    </lineage>
</organism>
<comment type="caution">
    <text evidence="5">The sequence shown here is derived from an EMBL/GenBank/DDBJ whole genome shotgun (WGS) entry which is preliminary data.</text>
</comment>
<proteinExistence type="inferred from homology"/>